<name>A0ACD0P2I7_9BASI</name>
<reference evidence="1 2" key="1">
    <citation type="journal article" date="2018" name="Mol. Biol. Evol.">
        <title>Broad Genomic Sampling Reveals a Smut Pathogenic Ancestry of the Fungal Clade Ustilaginomycotina.</title>
        <authorList>
            <person name="Kijpornyongpan T."/>
            <person name="Mondo S.J."/>
            <person name="Barry K."/>
            <person name="Sandor L."/>
            <person name="Lee J."/>
            <person name="Lipzen A."/>
            <person name="Pangilinan J."/>
            <person name="LaButti K."/>
            <person name="Hainaut M."/>
            <person name="Henrissat B."/>
            <person name="Grigoriev I.V."/>
            <person name="Spatafora J.W."/>
            <person name="Aime M.C."/>
        </authorList>
    </citation>
    <scope>NUCLEOTIDE SEQUENCE [LARGE SCALE GENOMIC DNA]</scope>
    <source>
        <strain evidence="1 2">SA 807</strain>
    </source>
</reference>
<organism evidence="1 2">
    <name type="scientific">Violaceomyces palustris</name>
    <dbReference type="NCBI Taxonomy" id="1673888"/>
    <lineage>
        <taxon>Eukaryota</taxon>
        <taxon>Fungi</taxon>
        <taxon>Dikarya</taxon>
        <taxon>Basidiomycota</taxon>
        <taxon>Ustilaginomycotina</taxon>
        <taxon>Ustilaginomycetes</taxon>
        <taxon>Violaceomycetales</taxon>
        <taxon>Violaceomycetaceae</taxon>
        <taxon>Violaceomyces</taxon>
    </lineage>
</organism>
<dbReference type="Proteomes" id="UP000245626">
    <property type="component" value="Unassembled WGS sequence"/>
</dbReference>
<accession>A0ACD0P2I7</accession>
<evidence type="ECO:0000313" key="1">
    <source>
        <dbReference type="EMBL" id="PWN52323.1"/>
    </source>
</evidence>
<gene>
    <name evidence="1" type="ORF">IE53DRAFT_5974</name>
</gene>
<protein>
    <submittedName>
        <fullName evidence="1">Uncharacterized protein</fullName>
    </submittedName>
</protein>
<proteinExistence type="predicted"/>
<sequence length="154" mass="16698">MDSRSSAPHVDLSGLTNPGSPSRREKGEPPFMFKILVRQSPILIGRSKLEIEADGPSKKTIPTQQDKSTLKVSEGSLGVLHQARLGSALDPSLVIQSEGLARPVPFPPQTQLETTTSNTDCLSSNTRPLRKALLFFTHTHTQSPILSSVRFPSS</sequence>
<evidence type="ECO:0000313" key="2">
    <source>
        <dbReference type="Proteomes" id="UP000245626"/>
    </source>
</evidence>
<dbReference type="EMBL" id="KZ819784">
    <property type="protein sequence ID" value="PWN52323.1"/>
    <property type="molecule type" value="Genomic_DNA"/>
</dbReference>
<keyword evidence="2" id="KW-1185">Reference proteome</keyword>